<name>V9HBN4_9NEIS</name>
<dbReference type="AlphaFoldDB" id="V9HBN4"/>
<reference evidence="1 2" key="2">
    <citation type="submission" date="2011-10" db="EMBL/GenBank/DDBJ databases">
        <title>The Genome Sequence of Simonsiella muelleri ATCC 29453.</title>
        <authorList>
            <consortium name="The Broad Institute Genome Sequencing Platform"/>
            <consortium name="The Broad Institute Genome Sequencing Center for Infectious Disease"/>
            <person name="Earl A."/>
            <person name="Ward D."/>
            <person name="Feldgarden M."/>
            <person name="Gevers D."/>
            <person name="Izard J."/>
            <person name="Baranova O.V."/>
            <person name="Blanton J.M."/>
            <person name="Tanner A.C."/>
            <person name="Dewhirst F."/>
            <person name="Young S.K."/>
            <person name="Zeng Q."/>
            <person name="Gargeya S."/>
            <person name="Fitzgerald M."/>
            <person name="Haas B."/>
            <person name="Abouelleil A."/>
            <person name="Alvarado L."/>
            <person name="Arachchi H.M."/>
            <person name="Berlin A."/>
            <person name="Brown A."/>
            <person name="Chapman S.B."/>
            <person name="Chen Z."/>
            <person name="Dunbar C."/>
            <person name="Freedman E."/>
            <person name="Gearin G."/>
            <person name="Goldberg J."/>
            <person name="Griggs A."/>
            <person name="Gujja S."/>
            <person name="Heiman D."/>
            <person name="Howarth C."/>
            <person name="Larson L."/>
            <person name="Lui A."/>
            <person name="MacDonald P.J.P."/>
            <person name="Montmayeur A."/>
            <person name="Murphy C."/>
            <person name="Neiman D."/>
            <person name="Pearson M."/>
            <person name="Priest M."/>
            <person name="Roberts A."/>
            <person name="Saif S."/>
            <person name="Shea T."/>
            <person name="Shenoy N."/>
            <person name="Sisk P."/>
            <person name="Stolte C."/>
            <person name="Sykes S."/>
            <person name="Wortman J."/>
            <person name="Nusbaum C."/>
            <person name="Birren B."/>
        </authorList>
    </citation>
    <scope>NUCLEOTIDE SEQUENCE [LARGE SCALE GENOMIC DNA]</scope>
    <source>
        <strain evidence="1 2">ATCC 29453</strain>
    </source>
</reference>
<dbReference type="eggNOG" id="ENOG502ZIZE">
    <property type="taxonomic scope" value="Bacteria"/>
</dbReference>
<keyword evidence="2" id="KW-1185">Reference proteome</keyword>
<dbReference type="Proteomes" id="UP000017813">
    <property type="component" value="Unassembled WGS sequence"/>
</dbReference>
<accession>V9HBN4</accession>
<sequence>MPTKSPMLNEILTTKIAAKETAIGQFMPGQTRDVSGIVSKYIPIGTSREQVKQILANMNQNFKEENNIIHAGYLAEFIPMVPRAGVMIKLTFNERNFLETIDAQLSYQQ</sequence>
<evidence type="ECO:0000313" key="2">
    <source>
        <dbReference type="Proteomes" id="UP000017813"/>
    </source>
</evidence>
<reference evidence="1 2" key="1">
    <citation type="submission" date="2010-03" db="EMBL/GenBank/DDBJ databases">
        <authorList>
            <consortium name="The Broad Institute Genome Sequencing Platform"/>
            <person name="Ward D."/>
            <person name="Earl A."/>
            <person name="Feldgarden M."/>
            <person name="Gevers D."/>
            <person name="Young S."/>
            <person name="Zeng Q."/>
            <person name="Koehrsen M."/>
            <person name="Alvarado L."/>
            <person name="Berlin A.M."/>
            <person name="Borenstein D."/>
            <person name="Chapman S.B."/>
            <person name="Chen Z."/>
            <person name="Engels R."/>
            <person name="Freedman E."/>
            <person name="Gellesch M."/>
            <person name="Goldberg J."/>
            <person name="Griggs A."/>
            <person name="Gujja S."/>
            <person name="Heilman E.R."/>
            <person name="Heiman D.I."/>
            <person name="Hepburn T.A."/>
            <person name="Howarth C."/>
            <person name="Jen D."/>
            <person name="Larson L."/>
            <person name="Mehta T."/>
            <person name="Park D."/>
            <person name="Pearson M."/>
            <person name="Richards J."/>
            <person name="Roberts A."/>
            <person name="Saif S."/>
            <person name="Shea T.D."/>
            <person name="Shenoy N."/>
            <person name="Sisk P."/>
            <person name="Stolte C."/>
            <person name="Sykes S.N."/>
            <person name="Walk T."/>
            <person name="White J."/>
            <person name="Yandava C."/>
            <person name="Izard J."/>
            <person name="Baranova O.V."/>
            <person name="Blanton J.M."/>
            <person name="Tanner A.C."/>
            <person name="Dewhirst F."/>
            <person name="Haas B."/>
            <person name="Nusbaum C."/>
            <person name="Birren B."/>
        </authorList>
    </citation>
    <scope>NUCLEOTIDE SEQUENCE [LARGE SCALE GENOMIC DNA]</scope>
    <source>
        <strain evidence="1 2">ATCC 29453</strain>
    </source>
</reference>
<dbReference type="HOGENOM" id="CLU_143471_0_0_4"/>
<comment type="caution">
    <text evidence="1">The sequence shown here is derived from an EMBL/GenBank/DDBJ whole genome shotgun (WGS) entry which is preliminary data.</text>
</comment>
<dbReference type="EMBL" id="ADCY02000043">
    <property type="protein sequence ID" value="EFG30617.2"/>
    <property type="molecule type" value="Genomic_DNA"/>
</dbReference>
<proteinExistence type="predicted"/>
<dbReference type="STRING" id="641147.HMPREF9021_01587"/>
<evidence type="ECO:0000313" key="1">
    <source>
        <dbReference type="EMBL" id="EFG30617.2"/>
    </source>
</evidence>
<gene>
    <name evidence="1" type="ORF">HMPREF9021_01587</name>
</gene>
<organism evidence="1 2">
    <name type="scientific">Simonsiella muelleri ATCC 29453</name>
    <dbReference type="NCBI Taxonomy" id="641147"/>
    <lineage>
        <taxon>Bacteria</taxon>
        <taxon>Pseudomonadati</taxon>
        <taxon>Pseudomonadota</taxon>
        <taxon>Betaproteobacteria</taxon>
        <taxon>Neisseriales</taxon>
        <taxon>Neisseriaceae</taxon>
        <taxon>Simonsiella</taxon>
    </lineage>
</organism>
<protein>
    <submittedName>
        <fullName evidence="1">Uncharacterized protein</fullName>
    </submittedName>
</protein>